<comment type="caution">
    <text evidence="1">The sequence shown here is derived from an EMBL/GenBank/DDBJ whole genome shotgun (WGS) entry which is preliminary data.</text>
</comment>
<proteinExistence type="predicted"/>
<evidence type="ECO:0000313" key="1">
    <source>
        <dbReference type="EMBL" id="MDE8650477.1"/>
    </source>
</evidence>
<keyword evidence="2" id="KW-1185">Reference proteome</keyword>
<reference evidence="1 2" key="1">
    <citation type="submission" date="2023-03" db="EMBL/GenBank/DDBJ databases">
        <title>NovoSphingobium album sp. nov. isolated from polycyclic aromatic hydrocarbons- and heavy-metal polluted soil.</title>
        <authorList>
            <person name="Liu Z."/>
            <person name="Wang K."/>
        </authorList>
    </citation>
    <scope>NUCLEOTIDE SEQUENCE [LARGE SCALE GENOMIC DNA]</scope>
    <source>
        <strain evidence="1 2">H3SJ31-1</strain>
    </source>
</reference>
<evidence type="ECO:0000313" key="2">
    <source>
        <dbReference type="Proteomes" id="UP001216253"/>
    </source>
</evidence>
<dbReference type="Proteomes" id="UP001216253">
    <property type="component" value="Unassembled WGS sequence"/>
</dbReference>
<organism evidence="1 2">
    <name type="scientific">Novosphingobium album</name>
    <name type="common">ex Liu et al. 2023</name>
    <dbReference type="NCBI Taxonomy" id="3031130"/>
    <lineage>
        <taxon>Bacteria</taxon>
        <taxon>Pseudomonadati</taxon>
        <taxon>Pseudomonadota</taxon>
        <taxon>Alphaproteobacteria</taxon>
        <taxon>Sphingomonadales</taxon>
        <taxon>Sphingomonadaceae</taxon>
        <taxon>Novosphingobium</taxon>
    </lineage>
</organism>
<gene>
    <name evidence="1" type="ORF">PYV00_01935</name>
</gene>
<dbReference type="EMBL" id="JARESE010000001">
    <property type="protein sequence ID" value="MDE8650477.1"/>
    <property type="molecule type" value="Genomic_DNA"/>
</dbReference>
<sequence length="169" mass="18377">MIAVLVGLYLVVSLVEWYFRVNAYGVVGVSDTEADVRYALGAPARIDQANATWTYPVEAGATFSVMFSGDRSVSRISCFSATAEPNSCPELYGIGIGEGEDAIGHHLGNPDLVTIKGDRKYVTYSGLGATFVLQQFVVTGLIRDADQGSFLGKTWKFFRNLFYLPGWIG</sequence>
<dbReference type="RefSeq" id="WP_275226557.1">
    <property type="nucleotide sequence ID" value="NZ_JARESE010000001.1"/>
</dbReference>
<protein>
    <submittedName>
        <fullName evidence="1">Uncharacterized protein</fullName>
    </submittedName>
</protein>
<name>A0ABT5WK98_9SPHN</name>
<accession>A0ABT5WK98</accession>